<dbReference type="EMBL" id="UINC01173883">
    <property type="protein sequence ID" value="SVD79721.1"/>
    <property type="molecule type" value="Genomic_DNA"/>
</dbReference>
<name>A0A382YA59_9ZZZZ</name>
<organism evidence="1">
    <name type="scientific">marine metagenome</name>
    <dbReference type="NCBI Taxonomy" id="408172"/>
    <lineage>
        <taxon>unclassified sequences</taxon>
        <taxon>metagenomes</taxon>
        <taxon>ecological metagenomes</taxon>
    </lineage>
</organism>
<accession>A0A382YA59</accession>
<feature type="non-terminal residue" evidence="1">
    <location>
        <position position="1"/>
    </location>
</feature>
<proteinExistence type="predicted"/>
<evidence type="ECO:0000313" key="1">
    <source>
        <dbReference type="EMBL" id="SVD79721.1"/>
    </source>
</evidence>
<dbReference type="Pfam" id="PF19795">
    <property type="entry name" value="DUF6279"/>
    <property type="match status" value="1"/>
</dbReference>
<feature type="non-terminal residue" evidence="1">
    <location>
        <position position="251"/>
    </location>
</feature>
<protein>
    <recommendedName>
        <fullName evidence="2">Lipoprotein</fullName>
    </recommendedName>
</protein>
<reference evidence="1" key="1">
    <citation type="submission" date="2018-05" db="EMBL/GenBank/DDBJ databases">
        <authorList>
            <person name="Lanie J.A."/>
            <person name="Ng W.-L."/>
            <person name="Kazmierczak K.M."/>
            <person name="Andrzejewski T.M."/>
            <person name="Davidsen T.M."/>
            <person name="Wayne K.J."/>
            <person name="Tettelin H."/>
            <person name="Glass J.I."/>
            <person name="Rusch D."/>
            <person name="Podicherti R."/>
            <person name="Tsui H.-C.T."/>
            <person name="Winkler M.E."/>
        </authorList>
    </citation>
    <scope>NUCLEOTIDE SEQUENCE</scope>
</reference>
<dbReference type="AlphaFoldDB" id="A0A382YA59"/>
<evidence type="ECO:0008006" key="2">
    <source>
        <dbReference type="Google" id="ProtNLM"/>
    </source>
</evidence>
<sequence length="251" mass="30122">VNVASCKRLFLAFILIFFNSCSTTKIAYNFADVLVINWFESYFDFRESQRLDLEKKVERFFEWHRKSELPKVVVFLEEFKVRYKDGFDQDDIKWVTPESKLLWERILSYAENDIASFLLTVDESQILEVNEEFHEKEDDSLIEQSKMSLEELRKDILDRTCKALDNWLGDLEPNQKKQIATWIQPDSYWIAVKLRNREKFQNDLIDLLGSKETLKENIHSWMSDPESHWTDEYKTNIEGKIREWEAITLRI</sequence>
<gene>
    <name evidence="1" type="ORF">METZ01_LOCUS432575</name>
</gene>